<protein>
    <submittedName>
        <fullName evidence="2">DIP1984 family protein</fullName>
    </submittedName>
</protein>
<accession>A0A8I0S983</accession>
<dbReference type="InterPro" id="IPR047741">
    <property type="entry name" value="DIP1984-like"/>
</dbReference>
<dbReference type="CDD" id="cd12208">
    <property type="entry name" value="DIP1984-like"/>
    <property type="match status" value="1"/>
</dbReference>
<dbReference type="AlphaFoldDB" id="A0A8I0S983"/>
<dbReference type="EMBL" id="JADKRP010000001">
    <property type="protein sequence ID" value="MBF4631388.1"/>
    <property type="molecule type" value="Genomic_DNA"/>
</dbReference>
<reference evidence="2 3" key="1">
    <citation type="submission" date="2020-10" db="EMBL/GenBank/DDBJ databases">
        <title>Draft genome sequences of plant-associated actinobacteria.</title>
        <authorList>
            <person name="Tarlachkov S.V."/>
            <person name="Starodumova I.P."/>
            <person name="Dorofeeva L.V."/>
            <person name="Prisyazhnaya N.V."/>
            <person name="Roubtsova T.V."/>
            <person name="Chizhov V.N."/>
            <person name="Nadler S.A."/>
            <person name="Subbotin S.A."/>
            <person name="Evtushenko L.I."/>
        </authorList>
    </citation>
    <scope>NUCLEOTIDE SEQUENCE [LARGE SCALE GENOMIC DNA]</scope>
    <source>
        <strain evidence="2 3">VKM Ac-2886</strain>
    </source>
</reference>
<dbReference type="Pfam" id="PF20935">
    <property type="entry name" value="DUF6847"/>
    <property type="match status" value="1"/>
</dbReference>
<evidence type="ECO:0000313" key="3">
    <source>
        <dbReference type="Proteomes" id="UP000634579"/>
    </source>
</evidence>
<keyword evidence="1" id="KW-0175">Coiled coil</keyword>
<organism evidence="2 3">
    <name type="scientific">Clavibacter phaseoli</name>
    <dbReference type="NCBI Taxonomy" id="1734031"/>
    <lineage>
        <taxon>Bacteria</taxon>
        <taxon>Bacillati</taxon>
        <taxon>Actinomycetota</taxon>
        <taxon>Actinomycetes</taxon>
        <taxon>Micrococcales</taxon>
        <taxon>Microbacteriaceae</taxon>
        <taxon>Clavibacter</taxon>
    </lineage>
</organism>
<name>A0A8I0S983_9MICO</name>
<dbReference type="RefSeq" id="WP_194675185.1">
    <property type="nucleotide sequence ID" value="NZ_JADKRP010000001.1"/>
</dbReference>
<gene>
    <name evidence="2" type="ORF">ITJ42_09195</name>
</gene>
<evidence type="ECO:0000313" key="2">
    <source>
        <dbReference type="EMBL" id="MBF4631388.1"/>
    </source>
</evidence>
<dbReference type="Proteomes" id="UP000634579">
    <property type="component" value="Unassembled WGS sequence"/>
</dbReference>
<proteinExistence type="predicted"/>
<feature type="coiled-coil region" evidence="1">
    <location>
        <begin position="126"/>
        <end position="160"/>
    </location>
</feature>
<sequence length="160" mass="17698">MRLAEALMERSDLQRRVESLRSRIQASARYQEGEDPAEDAAALLEEAVETVDRLAALVTRINLTNTAAHLDDGTPLTSALARRDALRTRHGILVDAADAASGRGGGGSYAPRQMRSELRQIAALPIREVRDRADDTARELRELDARIQRANWEVELVDEA</sequence>
<dbReference type="NCBIfam" id="NF038048">
    <property type="entry name" value="DIP1984_fam"/>
    <property type="match status" value="1"/>
</dbReference>
<comment type="caution">
    <text evidence="2">The sequence shown here is derived from an EMBL/GenBank/DDBJ whole genome shotgun (WGS) entry which is preliminary data.</text>
</comment>
<keyword evidence="3" id="KW-1185">Reference proteome</keyword>
<evidence type="ECO:0000256" key="1">
    <source>
        <dbReference type="SAM" id="Coils"/>
    </source>
</evidence>
<dbReference type="Gene3D" id="6.10.320.10">
    <property type="match status" value="1"/>
</dbReference>